<dbReference type="GO" id="GO:0008777">
    <property type="term" value="F:acetylornithine deacetylase activity"/>
    <property type="evidence" value="ECO:0007669"/>
    <property type="project" value="TreeGrafter"/>
</dbReference>
<evidence type="ECO:0000256" key="3">
    <source>
        <dbReference type="ARBA" id="ARBA00022490"/>
    </source>
</evidence>
<gene>
    <name evidence="11" type="primary">argE</name>
    <name evidence="11" type="ORF">AL504_23800</name>
</gene>
<evidence type="ECO:0000256" key="6">
    <source>
        <dbReference type="ARBA" id="ARBA00022723"/>
    </source>
</evidence>
<dbReference type="InterPro" id="IPR011650">
    <property type="entry name" value="Peptidase_M20_dimer"/>
</dbReference>
<keyword evidence="9" id="KW-0170">Cobalt</keyword>
<dbReference type="InterPro" id="IPR050072">
    <property type="entry name" value="Peptidase_M20A"/>
</dbReference>
<keyword evidence="4" id="KW-0055">Arginine biosynthesis</keyword>
<dbReference type="InterPro" id="IPR001261">
    <property type="entry name" value="ArgE/DapE_CS"/>
</dbReference>
<dbReference type="GO" id="GO:0006526">
    <property type="term" value="P:L-arginine biosynthetic process"/>
    <property type="evidence" value="ECO:0007669"/>
    <property type="project" value="UniProtKB-KW"/>
</dbReference>
<accession>A0A0X8P2N1</accession>
<protein>
    <submittedName>
        <fullName evidence="11">Acetylornithine deacetylase</fullName>
    </submittedName>
</protein>
<dbReference type="Pfam" id="PF01546">
    <property type="entry name" value="Peptidase_M20"/>
    <property type="match status" value="1"/>
</dbReference>
<dbReference type="EMBL" id="CP014060">
    <property type="protein sequence ID" value="AMG38786.1"/>
    <property type="molecule type" value="Genomic_DNA"/>
</dbReference>
<proteinExistence type="inferred from homology"/>
<dbReference type="Gene3D" id="3.40.630.10">
    <property type="entry name" value="Zn peptidases"/>
    <property type="match status" value="1"/>
</dbReference>
<evidence type="ECO:0000256" key="9">
    <source>
        <dbReference type="ARBA" id="ARBA00023285"/>
    </source>
</evidence>
<dbReference type="Proteomes" id="UP000060602">
    <property type="component" value="Chromosome"/>
</dbReference>
<evidence type="ECO:0000313" key="11">
    <source>
        <dbReference type="EMBL" id="AMG38786.1"/>
    </source>
</evidence>
<keyword evidence="6" id="KW-0479">Metal-binding</keyword>
<sequence length="386" mass="41124">MESPIRDCSAAALSWLAHLVACETVSGAASNLDLLRRVDGALRGMGFAIRYTYSPDRQRANLYASLGGDVGGVLLSGHTDVVPVAGQEWSRPPFTLTREGDRVFGRGVCDMKGFLACVLAALERLDRKALRRPVHVALTFDEEIGCVGVRSLLEDLHVFGIRPEACVVGEPTGMRVVRAHKGRHALRCAVVGRAEHSSLSGTGVNAAEVACALVAEIARQADQLAQGEGDADFYVPYSTLAVCRVQAGQATNVIPERAEFDFDLRFLPSADPDAVLAPIHAHAADLQRRMRARVESSRIEVSRRTAVPALLPTAAEDAIVERLFQAGAARGSHVAFTTEAGLYQAAGIPTVVCGPGDIAQAHTADEFITLAQLALCEDVLARLLAS</sequence>
<dbReference type="GO" id="GO:0046872">
    <property type="term" value="F:metal ion binding"/>
    <property type="evidence" value="ECO:0007669"/>
    <property type="project" value="UniProtKB-KW"/>
</dbReference>
<dbReference type="NCBIfam" id="NF005710">
    <property type="entry name" value="PRK07522.1"/>
    <property type="match status" value="1"/>
</dbReference>
<dbReference type="NCBIfam" id="TIGR01892">
    <property type="entry name" value="AcOrn-deacetyl"/>
    <property type="match status" value="1"/>
</dbReference>
<organism evidence="11 12">
    <name type="scientific">Alcaligenes xylosoxydans xylosoxydans</name>
    <name type="common">Achromobacter xylosoxidans</name>
    <dbReference type="NCBI Taxonomy" id="85698"/>
    <lineage>
        <taxon>Bacteria</taxon>
        <taxon>Pseudomonadati</taxon>
        <taxon>Pseudomonadota</taxon>
        <taxon>Betaproteobacteria</taxon>
        <taxon>Burkholderiales</taxon>
        <taxon>Alcaligenaceae</taxon>
        <taxon>Achromobacter</taxon>
    </lineage>
</organism>
<keyword evidence="3" id="KW-0963">Cytoplasm</keyword>
<feature type="domain" description="Peptidase M20 dimerisation" evidence="10">
    <location>
        <begin position="179"/>
        <end position="288"/>
    </location>
</feature>
<dbReference type="PANTHER" id="PTHR43808:SF31">
    <property type="entry name" value="N-ACETYL-L-CITRULLINE DEACETYLASE"/>
    <property type="match status" value="1"/>
</dbReference>
<dbReference type="Pfam" id="PF07687">
    <property type="entry name" value="M20_dimer"/>
    <property type="match status" value="1"/>
</dbReference>
<evidence type="ECO:0000256" key="1">
    <source>
        <dbReference type="ARBA" id="ARBA00001947"/>
    </source>
</evidence>
<dbReference type="Gene3D" id="3.30.70.360">
    <property type="match status" value="1"/>
</dbReference>
<dbReference type="InterPro" id="IPR002933">
    <property type="entry name" value="Peptidase_M20"/>
</dbReference>
<keyword evidence="8" id="KW-0862">Zinc</keyword>
<keyword evidence="5" id="KW-0028">Amino-acid biosynthesis</keyword>
<evidence type="ECO:0000259" key="10">
    <source>
        <dbReference type="Pfam" id="PF07687"/>
    </source>
</evidence>
<keyword evidence="7" id="KW-0378">Hydrolase</keyword>
<reference evidence="12" key="1">
    <citation type="submission" date="2015-12" db="EMBL/GenBank/DDBJ databases">
        <title>FDA dAtabase for Regulatory Grade micrObial Sequences (FDA-ARGOS): Supporting development and validation of Infectious Disease Dx tests.</title>
        <authorList>
            <person name="Case J."/>
            <person name="Tallon L."/>
            <person name="Sadzewicz L."/>
            <person name="Sengamalay N."/>
            <person name="Ott S."/>
            <person name="Godinez A."/>
            <person name="Nagaraj S."/>
            <person name="Nadendla S."/>
            <person name="Sichtig H."/>
        </authorList>
    </citation>
    <scope>NUCLEOTIDE SEQUENCE [LARGE SCALE GENOMIC DNA]</scope>
    <source>
        <strain evidence="12">FDAARGOS_147</strain>
    </source>
</reference>
<evidence type="ECO:0000256" key="7">
    <source>
        <dbReference type="ARBA" id="ARBA00022801"/>
    </source>
</evidence>
<dbReference type="CDD" id="cd03894">
    <property type="entry name" value="M20_ArgE"/>
    <property type="match status" value="1"/>
</dbReference>
<dbReference type="PANTHER" id="PTHR43808">
    <property type="entry name" value="ACETYLORNITHINE DEACETYLASE"/>
    <property type="match status" value="1"/>
</dbReference>
<dbReference type="SUPFAM" id="SSF55031">
    <property type="entry name" value="Bacterial exopeptidase dimerisation domain"/>
    <property type="match status" value="1"/>
</dbReference>
<dbReference type="InterPro" id="IPR010169">
    <property type="entry name" value="AcOrn-deacetyl"/>
</dbReference>
<evidence type="ECO:0000256" key="5">
    <source>
        <dbReference type="ARBA" id="ARBA00022605"/>
    </source>
</evidence>
<dbReference type="AlphaFoldDB" id="A0A0X8P2N1"/>
<dbReference type="InterPro" id="IPR036264">
    <property type="entry name" value="Bact_exopeptidase_dim_dom"/>
</dbReference>
<evidence type="ECO:0000256" key="2">
    <source>
        <dbReference type="ARBA" id="ARBA00005691"/>
    </source>
</evidence>
<comment type="similarity">
    <text evidence="2">Belongs to the peptidase M20A family. ArgE subfamily.</text>
</comment>
<name>A0A0X8P2N1_ALCXX</name>
<dbReference type="SUPFAM" id="SSF53187">
    <property type="entry name" value="Zn-dependent exopeptidases"/>
    <property type="match status" value="1"/>
</dbReference>
<evidence type="ECO:0000256" key="4">
    <source>
        <dbReference type="ARBA" id="ARBA00022571"/>
    </source>
</evidence>
<dbReference type="RefSeq" id="WP_061073403.1">
    <property type="nucleotide sequence ID" value="NZ_CP014060.2"/>
</dbReference>
<dbReference type="PROSITE" id="PS00758">
    <property type="entry name" value="ARGE_DAPE_CPG2_1"/>
    <property type="match status" value="1"/>
</dbReference>
<comment type="cofactor">
    <cofactor evidence="1">
        <name>Zn(2+)</name>
        <dbReference type="ChEBI" id="CHEBI:29105"/>
    </cofactor>
</comment>
<evidence type="ECO:0000313" key="12">
    <source>
        <dbReference type="Proteomes" id="UP000060602"/>
    </source>
</evidence>
<evidence type="ECO:0000256" key="8">
    <source>
        <dbReference type="ARBA" id="ARBA00022833"/>
    </source>
</evidence>